<proteinExistence type="predicted"/>
<protein>
    <submittedName>
        <fullName evidence="1">Uncharacterized protein</fullName>
    </submittedName>
</protein>
<dbReference type="Proteomes" id="UP000813018">
    <property type="component" value="Unassembled WGS sequence"/>
</dbReference>
<reference evidence="1 2" key="1">
    <citation type="journal article" date="2016" name="Int. J. Syst. Evol. Microbiol.">
        <title>Pontibacter aydingkolensis sp. nov., isolated from soil of a salt lake.</title>
        <authorList>
            <person name="Osman G."/>
            <person name="Zhang T."/>
            <person name="Lou K."/>
            <person name="Gao Y."/>
            <person name="Chang W."/>
            <person name="Lin Q."/>
            <person name="Yang H.M."/>
            <person name="Huo X.D."/>
            <person name="Wang N."/>
        </authorList>
    </citation>
    <scope>NUCLEOTIDE SEQUENCE [LARGE SCALE GENOMIC DNA]</scope>
    <source>
        <strain evidence="1 2">KACC 19255</strain>
    </source>
</reference>
<dbReference type="EMBL" id="JAHYXK010000002">
    <property type="protein sequence ID" value="MBW7466204.1"/>
    <property type="molecule type" value="Genomic_DNA"/>
</dbReference>
<evidence type="ECO:0000313" key="2">
    <source>
        <dbReference type="Proteomes" id="UP000813018"/>
    </source>
</evidence>
<name>A0ABS7CQW3_9BACT</name>
<evidence type="ECO:0000313" key="1">
    <source>
        <dbReference type="EMBL" id="MBW7466204.1"/>
    </source>
</evidence>
<accession>A0ABS7CQW3</accession>
<dbReference type="RefSeq" id="WP_219876083.1">
    <property type="nucleotide sequence ID" value="NZ_JAHYXK010000002.1"/>
</dbReference>
<comment type="caution">
    <text evidence="1">The sequence shown here is derived from an EMBL/GenBank/DDBJ whole genome shotgun (WGS) entry which is preliminary data.</text>
</comment>
<keyword evidence="2" id="KW-1185">Reference proteome</keyword>
<gene>
    <name evidence="1" type="ORF">K0O23_03930</name>
</gene>
<organism evidence="1 2">
    <name type="scientific">Pontibacter aydingkolensis</name>
    <dbReference type="NCBI Taxonomy" id="1911536"/>
    <lineage>
        <taxon>Bacteria</taxon>
        <taxon>Pseudomonadati</taxon>
        <taxon>Bacteroidota</taxon>
        <taxon>Cytophagia</taxon>
        <taxon>Cytophagales</taxon>
        <taxon>Hymenobacteraceae</taxon>
        <taxon>Pontibacter</taxon>
    </lineage>
</organism>
<sequence length="140" mass="15404">MNIQNAIQRLANNKEYYSSIAEVTAVNGNTCDVLLLREDLELFDVRLSAGEGKGFVVTPKVGSKVLVSYLNETNAFVSMVETAELYTIQTENESLKAILSDFFDAIGRMTVTTAMGPSGTPINAMDFTNLKTRLNKLLKE</sequence>